<feature type="transmembrane region" description="Helical" evidence="4">
    <location>
        <begin position="364"/>
        <end position="381"/>
    </location>
</feature>
<sequence>MNNTSSPSKLLLIVAILAIAFNLRPALSGIGPLAESIGIDLDLSGASLGLLTTLPLLAFAVISMLTPLFTKNFGVGKTLLGALAILSLGIILRSVFGIVGLYVGTLLIGIGIAFGNVLLPALTKQNFPDRAGAITSLYGSLMAIGAALAAGISVPLAEDYGWGWRGALVIWAATSLLAFIIWSFQVKHLKKTKPRRDFMEALKKLSSVRLVWKMAIYMGLQSMVFYVILAWLPTILIEDDYSSSYSGWMLSLSQATGILGSIVIPLWAGKRKDQRLIIGVLVFLEIISLIGLMFPSLGLVPLWVSIIGFVLGGTFGLALLLIILRSSDSDTAAELSGIVQSIGYLIAATGPFFIGIIFDLSGEWNYALLALIAVALIKLYVGMGAGKQETI</sequence>
<accession>A0ABU1A107</accession>
<dbReference type="Proteomes" id="UP001230915">
    <property type="component" value="Unassembled WGS sequence"/>
</dbReference>
<feature type="transmembrane region" description="Helical" evidence="4">
    <location>
        <begin position="134"/>
        <end position="156"/>
    </location>
</feature>
<dbReference type="SUPFAM" id="SSF103473">
    <property type="entry name" value="MFS general substrate transporter"/>
    <property type="match status" value="1"/>
</dbReference>
<dbReference type="InterPro" id="IPR011701">
    <property type="entry name" value="MFS"/>
</dbReference>
<dbReference type="PROSITE" id="PS50850">
    <property type="entry name" value="MFS"/>
    <property type="match status" value="1"/>
</dbReference>
<keyword evidence="7" id="KW-1185">Reference proteome</keyword>
<feature type="transmembrane region" description="Helical" evidence="4">
    <location>
        <begin position="102"/>
        <end position="122"/>
    </location>
</feature>
<evidence type="ECO:0000256" key="3">
    <source>
        <dbReference type="ARBA" id="ARBA00023136"/>
    </source>
</evidence>
<dbReference type="PANTHER" id="PTHR23523:SF2">
    <property type="entry name" value="2-NITROIMIDAZOLE TRANSPORTER"/>
    <property type="match status" value="1"/>
</dbReference>
<evidence type="ECO:0000256" key="4">
    <source>
        <dbReference type="SAM" id="Phobius"/>
    </source>
</evidence>
<dbReference type="RefSeq" id="WP_308864115.1">
    <property type="nucleotide sequence ID" value="NZ_JAVHUL010000016.1"/>
</dbReference>
<dbReference type="CDD" id="cd17339">
    <property type="entry name" value="MFS_NIMT_CynX_like"/>
    <property type="match status" value="1"/>
</dbReference>
<evidence type="ECO:0000256" key="1">
    <source>
        <dbReference type="ARBA" id="ARBA00022692"/>
    </source>
</evidence>
<dbReference type="InterPro" id="IPR052524">
    <property type="entry name" value="MFS_Cyanate_Porter"/>
</dbReference>
<proteinExistence type="predicted"/>
<dbReference type="Gene3D" id="1.20.1250.20">
    <property type="entry name" value="MFS general substrate transporter like domains"/>
    <property type="match status" value="2"/>
</dbReference>
<feature type="transmembrane region" description="Helical" evidence="4">
    <location>
        <begin position="210"/>
        <end position="233"/>
    </location>
</feature>
<dbReference type="InterPro" id="IPR036259">
    <property type="entry name" value="MFS_trans_sf"/>
</dbReference>
<feature type="transmembrane region" description="Helical" evidence="4">
    <location>
        <begin position="335"/>
        <end position="358"/>
    </location>
</feature>
<dbReference type="InterPro" id="IPR020846">
    <property type="entry name" value="MFS_dom"/>
</dbReference>
<protein>
    <submittedName>
        <fullName evidence="6">MFS transporter</fullName>
    </submittedName>
</protein>
<reference evidence="6 7" key="1">
    <citation type="submission" date="2023-08" db="EMBL/GenBank/DDBJ databases">
        <title>Mesonia sp. MT50, isolated from deep-sea sediment of the Mariana Trench.</title>
        <authorList>
            <person name="Fu H."/>
        </authorList>
    </citation>
    <scope>NUCLEOTIDE SEQUENCE [LARGE SCALE GENOMIC DNA]</scope>
    <source>
        <strain evidence="6 7">MT50</strain>
    </source>
</reference>
<evidence type="ECO:0000313" key="7">
    <source>
        <dbReference type="Proteomes" id="UP001230915"/>
    </source>
</evidence>
<evidence type="ECO:0000259" key="5">
    <source>
        <dbReference type="PROSITE" id="PS50850"/>
    </source>
</evidence>
<comment type="caution">
    <text evidence="6">The sequence shown here is derived from an EMBL/GenBank/DDBJ whole genome shotgun (WGS) entry which is preliminary data.</text>
</comment>
<dbReference type="PANTHER" id="PTHR23523">
    <property type="match status" value="1"/>
</dbReference>
<gene>
    <name evidence="6" type="ORF">RBU60_07370</name>
</gene>
<feature type="domain" description="Major facilitator superfamily (MFS) profile" evidence="5">
    <location>
        <begin position="10"/>
        <end position="390"/>
    </location>
</feature>
<feature type="transmembrane region" description="Helical" evidence="4">
    <location>
        <begin position="44"/>
        <end position="66"/>
    </location>
</feature>
<feature type="transmembrane region" description="Helical" evidence="4">
    <location>
        <begin position="78"/>
        <end position="96"/>
    </location>
</feature>
<feature type="transmembrane region" description="Helical" evidence="4">
    <location>
        <begin position="168"/>
        <end position="189"/>
    </location>
</feature>
<keyword evidence="3 4" id="KW-0472">Membrane</keyword>
<keyword evidence="1 4" id="KW-0812">Transmembrane</keyword>
<feature type="transmembrane region" description="Helical" evidence="4">
    <location>
        <begin position="276"/>
        <end position="294"/>
    </location>
</feature>
<feature type="transmembrane region" description="Helical" evidence="4">
    <location>
        <begin position="300"/>
        <end position="323"/>
    </location>
</feature>
<keyword evidence="2 4" id="KW-1133">Transmembrane helix</keyword>
<name>A0ABU1A107_9FLAO</name>
<evidence type="ECO:0000313" key="6">
    <source>
        <dbReference type="EMBL" id="MDQ7917389.1"/>
    </source>
</evidence>
<evidence type="ECO:0000256" key="2">
    <source>
        <dbReference type="ARBA" id="ARBA00022989"/>
    </source>
</evidence>
<dbReference type="Pfam" id="PF07690">
    <property type="entry name" value="MFS_1"/>
    <property type="match status" value="1"/>
</dbReference>
<dbReference type="EMBL" id="JAVHUL010000016">
    <property type="protein sequence ID" value="MDQ7917389.1"/>
    <property type="molecule type" value="Genomic_DNA"/>
</dbReference>
<organism evidence="6 7">
    <name type="scientific">Mesonia profundi</name>
    <dbReference type="NCBI Taxonomy" id="3070998"/>
    <lineage>
        <taxon>Bacteria</taxon>
        <taxon>Pseudomonadati</taxon>
        <taxon>Bacteroidota</taxon>
        <taxon>Flavobacteriia</taxon>
        <taxon>Flavobacteriales</taxon>
        <taxon>Flavobacteriaceae</taxon>
        <taxon>Mesonia</taxon>
    </lineage>
</organism>
<feature type="transmembrane region" description="Helical" evidence="4">
    <location>
        <begin position="245"/>
        <end position="269"/>
    </location>
</feature>